<dbReference type="Proteomes" id="UP000507470">
    <property type="component" value="Unassembled WGS sequence"/>
</dbReference>
<evidence type="ECO:0000259" key="9">
    <source>
        <dbReference type="PROSITE" id="PS50026"/>
    </source>
</evidence>
<keyword evidence="3 6" id="KW-1015">Disulfide bond</keyword>
<keyword evidence="12" id="KW-1185">Reference proteome</keyword>
<dbReference type="SUPFAM" id="SSF49265">
    <property type="entry name" value="Fibronectin type III"/>
    <property type="match status" value="1"/>
</dbReference>
<dbReference type="InterPro" id="IPR000152">
    <property type="entry name" value="EGF-type_Asp/Asn_hydroxyl_site"/>
</dbReference>
<evidence type="ECO:0000313" key="12">
    <source>
        <dbReference type="Proteomes" id="UP000507470"/>
    </source>
</evidence>
<dbReference type="PROSITE" id="PS50026">
    <property type="entry name" value="EGF_3"/>
    <property type="match status" value="2"/>
</dbReference>
<dbReference type="OrthoDB" id="10042078at2759"/>
<feature type="transmembrane region" description="Helical" evidence="8">
    <location>
        <begin position="2454"/>
        <end position="2475"/>
    </location>
</feature>
<accession>A0A6J8BP89</accession>
<dbReference type="EMBL" id="CACVKT020003580">
    <property type="protein sequence ID" value="CAC5384519.1"/>
    <property type="molecule type" value="Genomic_DNA"/>
</dbReference>
<evidence type="ECO:0000256" key="8">
    <source>
        <dbReference type="SAM" id="Phobius"/>
    </source>
</evidence>
<evidence type="ECO:0000259" key="10">
    <source>
        <dbReference type="PROSITE" id="PS50268"/>
    </source>
</evidence>
<dbReference type="InterPro" id="IPR018097">
    <property type="entry name" value="EGF_Ca-bd_CS"/>
</dbReference>
<feature type="domain" description="EGF-like" evidence="9">
    <location>
        <begin position="2416"/>
        <end position="2450"/>
    </location>
</feature>
<proteinExistence type="predicted"/>
<dbReference type="PROSITE" id="PS50268">
    <property type="entry name" value="CADHERIN_2"/>
    <property type="match status" value="1"/>
</dbReference>
<evidence type="ECO:0000256" key="7">
    <source>
        <dbReference type="SAM" id="MobiDB-lite"/>
    </source>
</evidence>
<keyword evidence="6" id="KW-0245">EGF-like domain</keyword>
<sequence length="2775" mass="308773">MPHGIIHNEEKDVKGDGITSSGYAQITLPLEPETTYYTTIRGITNAGNVIEATSDGFTVDITPPTISVDRLTGLTSSDNNIQSGGSVYQKSADSLSAMWHYNDTESGIERAWYSVGTYPYAEDVSPRKEVDVSSVLLSELPLALVTPDLTGKPNIINIWAENKAGLISQSMSGGVIIDTTPPGPGVVECPEYVGLEMPIHCKWTGFLDNESPIENFNISMGSSQGSNDILAGHEVSGYTSLYSIQGVNSLLEHGKSYYVTVTAINTVGMETYAFSGPVAIDTTPPKYGKVVDLHTTYRIDVRDNEATVRMNAKICSNDEGNLNELYYTENFHILSFVECDALDATCSESLSSVTATWQPFYDEESGIEGYQIALGTTPGGGQIKPFFDIPIDVKYFTIGGLDLMGQRKVYVSIKGTNGAGLSSVATSNGLFLSYISQGLPPLTHIGVYDVLKGSHGDVNFQESFDTYRAAWDVSGDPCPVVKYEWQIQRLDGLVVQQWLDVGVKTAGMNDGLHMKNGELYYSLLRVTNALNYTYIIRSDGVTIEQDPLLPGKVFDGDITGYDLNFLPSKTMVTANWDGFGLPAGASSQVDVISGNPGIHVDQSKLEEQPDNQQVAFYEVAVGTDRRFPKTRDNIVPFTNVEKNTTVTFYNLDLVPGTGLYYFTVKASSASYSVATVTSNGFHVGFDGGVTPGTIIMNDYINTDKQLDVQFEGFTSKLDILMYYVAISNNTDVNGTDCKLYVSYKLDILMYYVVISNITDVNGTDCKLYVSYKLDILMYYVAISNITDVNGTDSISNITDVNGTDCKLYVSYKLDILMYYVAISNITDVSGTDCKLYVSYKLDILMYYVAISNITDVNGPDCKLYVSYKLDILMYYVAISNISDVNGTDCKLYVSYKLDILMYYVAISNITDVNGTDCKLYVSYKLDILMYFVAISNITDVNGTDCKLYVSYKLDILMYYVAISNNTDLNGTDCKLYIDGGSATEEEKQHLFSIFPVSNINKNTFYTLTPLQLDQGHTYYVYVMGTDKSGECGMTYHKFTVDITPPQSGHIKAGPYYDMPVTYTPDNSTISVTWKDFIDTESDIDTFEVSLWRNLSCSSDSTEELVVDWIELTSNYTQYDFVELELKKNIPYTVRFRVTNQAGLFILQETSPVLFDVSQPMVGKVVDGKDFLNDQVWFSSSTTATGSLLHLASPFGPACPSRSISMVNDPKWTELQQIGLRDPSGQKWSLIHRTENVDRLIYDDTMTIKLGRDNHKKQMFTGALYRSADYENGGTYYISVKAAGGEGIGVTGIMLWDGPEDGIATYDYKEEADWTQSVAQCCLLDIIPKECWKVINCTSYLDSRYFNSTVPTASPTTTTVTSQNMTTDPPYHVVNKPDGGIVDTPMDTSIPIAQSSCGIQIFSGASPHIVTWCRTFNDTYRVMKTSIPVNFDPSASFHRYRIKISAEKEEAVDLNWCMTVHVDEDQLTRICGIVPLSDSTKLVLHVWNRDNYVPDITDMFNVFSTKAYFKDLVMPPAPGSLCRYGDPFRGGTNPILRYEVGIGSDKMLTDIAPFREVLKPCIPCYGECSKYNCDATCDANEYVDMTFTLNNLNLKSVAVVTNETGHQINKTLIYFFTVKAVLGSGINKMASSDGFYVDMTSPIFDPDVMNQIYIDVSQGEFTPVVYQASNSTIKAFWRCLDEESSVKENLWAIGNTTGGEELQPFTSVGLNASAINSSFEGILQHNHTYYVSIRCVNGGGQATQWNDTTGVTVLLEPPLVDDINNTIPGATEFPHPVTPSDAKESTDPTSIGFTFTVSEDESVTRYDMCIGTSEDNDDIFPCLWVGYNMSGSAIIKNGWLYINDHKIRQLSELRPNDNNASDTSTNVFHMEPGRTLFMTMRVCNDAMLCTNKSLGSITITDKKAVLQTSVNGEAIKLVHSFSSNSTRRKRSVDALTITTPDGLQSGQSIMMQPLEEKDLKTDYRSDSSPHFQPYIVNPDTTSDMVERLLYKRSLHSFYSFALVPIGHLSMPGPVNITFNDLVGDNDENKTALLHWNPILQQWEITSRTCGQDTEVINGDGTITVMICKTWSDHENKQDKSNRKKRSTEGTTPYLSTETQFILVSVSKGIFNSPPWLVSSDNITMEEDSGTLQYELKAFDDEGEEIEFTLDDSFTGYKMSEPLLTEDGILLYTPCKDCYGVESIPIILKENQSDPDIPPADTPVTVTINVIDVNDPPVMFVTQFGQSVMHLDPTEPILVYLEQMNTFNQEKWSEKFTALIGAYDIDRSDSLHIEVNESLHGNHTLTEKSTEPIDVQPCTENLKENSLPCGNFSHTLPYAGKNMSWIYYSLSYDQAMSFSGYDEIKMYINDTHNATSNVVTIKFIIMESPCDNEGICEGKNDSSLSLYPCQYTKRAEDFDKYYRCVCKPGYTGIHCESDIDECMSSPCMEPHVCYNQVNRYKCACPQDNPKCDFKPWIVAVGVVGGFLFLFIILAALYRRKVKKSGHFRWIEKHILKRKINDSLTSLRSDSSEASMGDINFGSLVFTDGKTGPFDNDANESSVDKGLILFPEKDGKPEPQKGWRRPFVSEFPLFNNASVSPEPIQPNAKPVFEPKSLKPTESDTVEDSTTAPVIKKDVRMPEGIKAKGLASDSQGKNMKPARLEKIVHPEKSQKCSKEGKEKRKLSKDAKEDYPENWVIPSLATAFAMPDPLKGSNRPPKFKPKRPKSNDLKTWTPEFTSHKTAESSGQDIDLEMTTSERPASGQRPKSPYRVKEQNESSTDDQVPYSLYPDTKTPML</sequence>
<evidence type="ECO:0000256" key="4">
    <source>
        <dbReference type="ARBA" id="ARBA00023180"/>
    </source>
</evidence>
<evidence type="ECO:0000256" key="2">
    <source>
        <dbReference type="ARBA" id="ARBA00022737"/>
    </source>
</evidence>
<feature type="disulfide bond" evidence="6">
    <location>
        <begin position="2404"/>
        <end position="2413"/>
    </location>
</feature>
<dbReference type="FunFam" id="2.10.25.10:FF:000472">
    <property type="entry name" value="Uncharacterized protein, isoform A"/>
    <property type="match status" value="1"/>
</dbReference>
<dbReference type="CDD" id="cd00054">
    <property type="entry name" value="EGF_CA"/>
    <property type="match status" value="2"/>
</dbReference>
<evidence type="ECO:0000256" key="1">
    <source>
        <dbReference type="ARBA" id="ARBA00022729"/>
    </source>
</evidence>
<dbReference type="GO" id="GO:0007156">
    <property type="term" value="P:homophilic cell adhesion via plasma membrane adhesion molecules"/>
    <property type="evidence" value="ECO:0007669"/>
    <property type="project" value="InterPro"/>
</dbReference>
<dbReference type="InterPro" id="IPR002126">
    <property type="entry name" value="Cadherin-like_dom"/>
</dbReference>
<keyword evidence="8" id="KW-1133">Transmembrane helix</keyword>
<dbReference type="Gene3D" id="2.10.25.10">
    <property type="entry name" value="Laminin"/>
    <property type="match status" value="2"/>
</dbReference>
<dbReference type="PROSITE" id="PS01186">
    <property type="entry name" value="EGF_2"/>
    <property type="match status" value="1"/>
</dbReference>
<dbReference type="InterPro" id="IPR036116">
    <property type="entry name" value="FN3_sf"/>
</dbReference>
<keyword evidence="1" id="KW-0732">Signal</keyword>
<dbReference type="PANTHER" id="PTHR16897:SF2">
    <property type="entry name" value="OS03G0226600 PROTEIN"/>
    <property type="match status" value="1"/>
</dbReference>
<evidence type="ECO:0000256" key="3">
    <source>
        <dbReference type="ARBA" id="ARBA00023157"/>
    </source>
</evidence>
<comment type="caution">
    <text evidence="6">Lacks conserved residue(s) required for the propagation of feature annotation.</text>
</comment>
<dbReference type="PROSITE" id="PS00022">
    <property type="entry name" value="EGF_1"/>
    <property type="match status" value="1"/>
</dbReference>
<keyword evidence="8" id="KW-0472">Membrane</keyword>
<dbReference type="InterPro" id="IPR001881">
    <property type="entry name" value="EGF-like_Ca-bd_dom"/>
</dbReference>
<evidence type="ECO:0000256" key="5">
    <source>
        <dbReference type="PROSITE-ProRule" id="PRU00043"/>
    </source>
</evidence>
<dbReference type="InterPro" id="IPR000742">
    <property type="entry name" value="EGF"/>
</dbReference>
<keyword evidence="5" id="KW-0106">Calcium</keyword>
<dbReference type="PROSITE" id="PS00010">
    <property type="entry name" value="ASX_HYDROXYL"/>
    <property type="match status" value="1"/>
</dbReference>
<dbReference type="GO" id="GO:0005509">
    <property type="term" value="F:calcium ion binding"/>
    <property type="evidence" value="ECO:0007669"/>
    <property type="project" value="UniProtKB-UniRule"/>
</dbReference>
<feature type="domain" description="Cadherin" evidence="10">
    <location>
        <begin position="2119"/>
        <end position="2217"/>
    </location>
</feature>
<feature type="domain" description="EGF-like" evidence="9">
    <location>
        <begin position="2377"/>
        <end position="2414"/>
    </location>
</feature>
<gene>
    <name evidence="11" type="ORF">MCOR_20149</name>
</gene>
<feature type="region of interest" description="Disordered" evidence="7">
    <location>
        <begin position="2576"/>
        <end position="2606"/>
    </location>
</feature>
<dbReference type="PROSITE" id="PS01187">
    <property type="entry name" value="EGF_CA"/>
    <property type="match status" value="1"/>
</dbReference>
<feature type="region of interest" description="Disordered" evidence="7">
    <location>
        <begin position="2625"/>
        <end position="2775"/>
    </location>
</feature>
<dbReference type="SMART" id="SM00179">
    <property type="entry name" value="EGF_CA"/>
    <property type="match status" value="2"/>
</dbReference>
<feature type="compositionally biased region" description="Basic and acidic residues" evidence="7">
    <location>
        <begin position="2638"/>
        <end position="2670"/>
    </location>
</feature>
<dbReference type="GO" id="GO:0016020">
    <property type="term" value="C:membrane"/>
    <property type="evidence" value="ECO:0007669"/>
    <property type="project" value="InterPro"/>
</dbReference>
<reference evidence="11 12" key="1">
    <citation type="submission" date="2020-06" db="EMBL/GenBank/DDBJ databases">
        <authorList>
            <person name="Li R."/>
            <person name="Bekaert M."/>
        </authorList>
    </citation>
    <scope>NUCLEOTIDE SEQUENCE [LARGE SCALE GENOMIC DNA]</scope>
    <source>
        <strain evidence="12">wild</strain>
    </source>
</reference>
<name>A0A6J8BP89_MYTCO</name>
<protein>
    <submittedName>
        <fullName evidence="11">Uncharacterized protein</fullName>
    </submittedName>
</protein>
<keyword evidence="4" id="KW-0325">Glycoprotein</keyword>
<keyword evidence="2" id="KW-0677">Repeat</keyword>
<dbReference type="PANTHER" id="PTHR16897">
    <property type="entry name" value="OS10G0105400 PROTEIN"/>
    <property type="match status" value="1"/>
</dbReference>
<keyword evidence="8" id="KW-0812">Transmembrane</keyword>
<feature type="compositionally biased region" description="Polar residues" evidence="7">
    <location>
        <begin position="2722"/>
        <end position="2737"/>
    </location>
</feature>
<evidence type="ECO:0000313" key="11">
    <source>
        <dbReference type="EMBL" id="CAC5384519.1"/>
    </source>
</evidence>
<evidence type="ECO:0000256" key="6">
    <source>
        <dbReference type="PROSITE-ProRule" id="PRU00076"/>
    </source>
</evidence>
<organism evidence="11 12">
    <name type="scientific">Mytilus coruscus</name>
    <name type="common">Sea mussel</name>
    <dbReference type="NCBI Taxonomy" id="42192"/>
    <lineage>
        <taxon>Eukaryota</taxon>
        <taxon>Metazoa</taxon>
        <taxon>Spiralia</taxon>
        <taxon>Lophotrochozoa</taxon>
        <taxon>Mollusca</taxon>
        <taxon>Bivalvia</taxon>
        <taxon>Autobranchia</taxon>
        <taxon>Pteriomorphia</taxon>
        <taxon>Mytilida</taxon>
        <taxon>Mytiloidea</taxon>
        <taxon>Mytilidae</taxon>
        <taxon>Mytilinae</taxon>
        <taxon>Mytilus</taxon>
    </lineage>
</organism>